<name>D4VQX3_9BACE</name>
<gene>
    <name evidence="2" type="ORF">BN890_20070</name>
</gene>
<dbReference type="EMBL" id="CBXG010000020">
    <property type="protein sequence ID" value="CDM04432.1"/>
    <property type="molecule type" value="Genomic_DNA"/>
</dbReference>
<sequence length="253" mass="29919">MGNSLKKQKEASLAANNTKKSKGERLGWKSISEYKTVSLKKNCRKRESCKRNKYSCKYKYKTCTVMLDNIRPYKMIFIQKASPNVGDAFDFAYIYKFYSNRKDICQRLKYIARVEVTNDIFAIKFYAARDKKLDNKYNRILKMHNYTETLRIFMTCASIVPLILQKFPLASFVINGAQSLDLESNKIEGRANNQRFRLYKNMATQLFGKERFEHYEFIEISSYLMVNKKECSDIERKKDRIKETLLNLYDIDS</sequence>
<accession>D4VQX3</accession>
<dbReference type="Proteomes" id="UP000019380">
    <property type="component" value="Unassembled WGS sequence"/>
</dbReference>
<dbReference type="RefSeq" id="WP_008019518.1">
    <property type="nucleotide sequence ID" value="NZ_ADKP01000201.1"/>
</dbReference>
<proteinExistence type="predicted"/>
<evidence type="ECO:0000313" key="3">
    <source>
        <dbReference type="Proteomes" id="UP000019380"/>
    </source>
</evidence>
<protein>
    <submittedName>
        <fullName evidence="2">Uncharacterized protein</fullName>
    </submittedName>
</protein>
<reference evidence="2 3" key="1">
    <citation type="submission" date="2013-12" db="EMBL/GenBank/DDBJ databases">
        <title>Improved hybrid genome assemblies of Bacteroides xylanisolvens SD CC 1b and Bacteroides xylanisolvens SD CC 2a using Illumina and 454 Sequencing.</title>
        <authorList>
            <person name="Ramaraj T."/>
            <person name="Sundararajan A."/>
            <person name="Mudge J."/>
            <person name="Schilkey F.D."/>
            <person name="Delvecchio V."/>
            <person name="Donlon M."/>
            <person name="Ziemer C."/>
        </authorList>
    </citation>
    <scope>NUCLEOTIDE SEQUENCE [LARGE SCALE GENOMIC DNA]</scope>
</reference>
<evidence type="ECO:0000256" key="1">
    <source>
        <dbReference type="SAM" id="MobiDB-lite"/>
    </source>
</evidence>
<organism evidence="2 3">
    <name type="scientific">Bacteroides xylanisolvens SD CC 1b</name>
    <dbReference type="NCBI Taxonomy" id="702447"/>
    <lineage>
        <taxon>Bacteria</taxon>
        <taxon>Pseudomonadati</taxon>
        <taxon>Bacteroidota</taxon>
        <taxon>Bacteroidia</taxon>
        <taxon>Bacteroidales</taxon>
        <taxon>Bacteroidaceae</taxon>
        <taxon>Bacteroides</taxon>
    </lineage>
</organism>
<evidence type="ECO:0000313" key="2">
    <source>
        <dbReference type="EMBL" id="CDM04432.1"/>
    </source>
</evidence>
<feature type="region of interest" description="Disordered" evidence="1">
    <location>
        <begin position="1"/>
        <end position="24"/>
    </location>
</feature>
<comment type="caution">
    <text evidence="2">The sequence shown here is derived from an EMBL/GenBank/DDBJ whole genome shotgun (WGS) entry which is preliminary data.</text>
</comment>
<dbReference type="AlphaFoldDB" id="D4VQX3"/>